<dbReference type="PANTHER" id="PTHR39441:SF1">
    <property type="entry name" value="DUF2252 DOMAIN-CONTAINING PROTEIN"/>
    <property type="match status" value="1"/>
</dbReference>
<dbReference type="PANTHER" id="PTHR39441">
    <property type="entry name" value="DUF2252 DOMAIN-CONTAINING PROTEIN"/>
    <property type="match status" value="1"/>
</dbReference>
<feature type="region of interest" description="Disordered" evidence="1">
    <location>
        <begin position="1"/>
        <end position="36"/>
    </location>
</feature>
<proteinExistence type="predicted"/>
<protein>
    <submittedName>
        <fullName evidence="2">DUF2252 domain-containing protein</fullName>
    </submittedName>
</protein>
<dbReference type="Proteomes" id="UP001595696">
    <property type="component" value="Unassembled WGS sequence"/>
</dbReference>
<dbReference type="RefSeq" id="WP_378610987.1">
    <property type="nucleotide sequence ID" value="NZ_JBHSAX010000004.1"/>
</dbReference>
<dbReference type="InterPro" id="IPR018721">
    <property type="entry name" value="DUF2252"/>
</dbReference>
<dbReference type="Pfam" id="PF10009">
    <property type="entry name" value="DUF2252"/>
    <property type="match status" value="1"/>
</dbReference>
<evidence type="ECO:0000256" key="1">
    <source>
        <dbReference type="SAM" id="MobiDB-lite"/>
    </source>
</evidence>
<name>A0ABV8DN35_9NOCA</name>
<keyword evidence="3" id="KW-1185">Reference proteome</keyword>
<evidence type="ECO:0000313" key="3">
    <source>
        <dbReference type="Proteomes" id="UP001595696"/>
    </source>
</evidence>
<reference evidence="3" key="1">
    <citation type="journal article" date="2019" name="Int. J. Syst. Evol. Microbiol.">
        <title>The Global Catalogue of Microorganisms (GCM) 10K type strain sequencing project: providing services to taxonomists for standard genome sequencing and annotation.</title>
        <authorList>
            <consortium name="The Broad Institute Genomics Platform"/>
            <consortium name="The Broad Institute Genome Sequencing Center for Infectious Disease"/>
            <person name="Wu L."/>
            <person name="Ma J."/>
        </authorList>
    </citation>
    <scope>NUCLEOTIDE SEQUENCE [LARGE SCALE GENOMIC DNA]</scope>
    <source>
        <strain evidence="3">CGMCC 4.7330</strain>
    </source>
</reference>
<comment type="caution">
    <text evidence="2">The sequence shown here is derived from an EMBL/GenBank/DDBJ whole genome shotgun (WGS) entry which is preliminary data.</text>
</comment>
<gene>
    <name evidence="2" type="ORF">ACFO0B_04430</name>
</gene>
<accession>A0ABV8DN35</accession>
<organism evidence="2 3">
    <name type="scientific">Nocardia jiangsuensis</name>
    <dbReference type="NCBI Taxonomy" id="1691563"/>
    <lineage>
        <taxon>Bacteria</taxon>
        <taxon>Bacillati</taxon>
        <taxon>Actinomycetota</taxon>
        <taxon>Actinomycetes</taxon>
        <taxon>Mycobacteriales</taxon>
        <taxon>Nocardiaceae</taxon>
        <taxon>Nocardia</taxon>
    </lineage>
</organism>
<evidence type="ECO:0000313" key="2">
    <source>
        <dbReference type="EMBL" id="MFC3961229.1"/>
    </source>
</evidence>
<sequence>MTTSAVSTERNGSGGKTPNDRSAPPARAAAKEMRRAVRRRVPRSALGEWSPPADRLDPIAILQQQAATRVPELVPIRYARMVSGMFPFLRGAPAVMAADLAAAEHTGLTVQLCGDAHPVNFGLFASPERALVFDLNDFDETLPGPFEWDVKRLVAGLAVAARANGLDDTCALRCAESAAGAYRAAMREYAAMDGLSVWYQRTDAESGLALIRKPARRRRVEHTLDAARARTTLQAVGKLTEPGPDGPRIRHRPPLLVPVEQIDADVVTAVFHAYRESLPEDRQVLLDRYRVVDAARKVVGVGSVGTRCFIVLLADRDTGDPLFLQVKEAEQSVLAAHLEPSRYRHQGRRVVHGQRVIQSTADIFLGWCSGPEGRFFYWRQLRDMKGSADVDTMTPGVLRAYGALCGRTLARAHARSGDRVAIASYLGSSDVFDRAMSRFALAYADQTIIDHQRLVDAIASGEVLAAEKGW</sequence>
<feature type="compositionally biased region" description="Polar residues" evidence="1">
    <location>
        <begin position="1"/>
        <end position="11"/>
    </location>
</feature>
<dbReference type="EMBL" id="JBHSAX010000004">
    <property type="protein sequence ID" value="MFC3961229.1"/>
    <property type="molecule type" value="Genomic_DNA"/>
</dbReference>